<dbReference type="Pfam" id="PF04889">
    <property type="entry name" value="Cwf_Cwc_15"/>
    <property type="match status" value="1"/>
</dbReference>
<name>A0A553NNY4_TIGCA</name>
<dbReference type="GO" id="GO:0003723">
    <property type="term" value="F:RNA binding"/>
    <property type="evidence" value="ECO:0007669"/>
    <property type="project" value="TreeGrafter"/>
</dbReference>
<proteinExistence type="inferred from homology"/>
<feature type="compositionally biased region" description="Polar residues" evidence="4">
    <location>
        <begin position="26"/>
        <end position="39"/>
    </location>
</feature>
<protein>
    <submittedName>
        <fullName evidence="5">Uncharacterized protein</fullName>
    </submittedName>
</protein>
<keyword evidence="6" id="KW-1185">Reference proteome</keyword>
<dbReference type="EMBL" id="VCGU01000011">
    <property type="protein sequence ID" value="TRY67149.1"/>
    <property type="molecule type" value="Genomic_DNA"/>
</dbReference>
<keyword evidence="2" id="KW-0507">mRNA processing</keyword>
<feature type="compositionally biased region" description="Polar residues" evidence="4">
    <location>
        <begin position="1"/>
        <end position="13"/>
    </location>
</feature>
<feature type="compositionally biased region" description="Acidic residues" evidence="4">
    <location>
        <begin position="107"/>
        <end position="126"/>
    </location>
</feature>
<evidence type="ECO:0000256" key="3">
    <source>
        <dbReference type="ARBA" id="ARBA00023187"/>
    </source>
</evidence>
<dbReference type="STRING" id="6832.A0A553NNY4"/>
<evidence type="ECO:0000313" key="6">
    <source>
        <dbReference type="Proteomes" id="UP000318571"/>
    </source>
</evidence>
<feature type="compositionally biased region" description="Basic and acidic residues" evidence="4">
    <location>
        <begin position="134"/>
        <end position="157"/>
    </location>
</feature>
<dbReference type="AlphaFoldDB" id="A0A553NNY4"/>
<accession>A0A553NNY4</accession>
<dbReference type="PANTHER" id="PTHR12718:SF2">
    <property type="entry name" value="SPLICEOSOME-ASSOCIATED PROTEIN CWC15 HOMOLOG"/>
    <property type="match status" value="1"/>
</dbReference>
<dbReference type="Proteomes" id="UP000318571">
    <property type="component" value="Chromosome 4"/>
</dbReference>
<comment type="similarity">
    <text evidence="1">Belongs to the CWC15 family.</text>
</comment>
<dbReference type="PANTHER" id="PTHR12718">
    <property type="entry name" value="CELL CYCLE CONTROL PROTEIN CWF15"/>
    <property type="match status" value="1"/>
</dbReference>
<keyword evidence="3" id="KW-0508">mRNA splicing</keyword>
<dbReference type="OMA" id="KYREHGQ"/>
<evidence type="ECO:0000256" key="1">
    <source>
        <dbReference type="ARBA" id="ARBA00006644"/>
    </source>
</evidence>
<dbReference type="OrthoDB" id="30179at2759"/>
<feature type="region of interest" description="Disordered" evidence="4">
    <location>
        <begin position="1"/>
        <end position="157"/>
    </location>
</feature>
<feature type="compositionally biased region" description="Basic and acidic residues" evidence="4">
    <location>
        <begin position="54"/>
        <end position="83"/>
    </location>
</feature>
<comment type="caution">
    <text evidence="5">The sequence shown here is derived from an EMBL/GenBank/DDBJ whole genome shotgun (WGS) entry which is preliminary data.</text>
</comment>
<reference evidence="5 6" key="1">
    <citation type="journal article" date="2018" name="Nat. Ecol. Evol.">
        <title>Genomic signatures of mitonuclear coevolution across populations of Tigriopus californicus.</title>
        <authorList>
            <person name="Barreto F.S."/>
            <person name="Watson E.T."/>
            <person name="Lima T.G."/>
            <person name="Willett C.S."/>
            <person name="Edmands S."/>
            <person name="Li W."/>
            <person name="Burton R.S."/>
        </authorList>
    </citation>
    <scope>NUCLEOTIDE SEQUENCE [LARGE SCALE GENOMIC DNA]</scope>
    <source>
        <strain evidence="5 6">San Diego</strain>
    </source>
</reference>
<sequence>MTTAARPTFNTARGGSGARERDLSAMTKQYSSRDMPSHTSLKHRDRGQSSTDDLSGRDFRRELEDRERLAKREGREGREDRTRSAPKALEASSSGSKKPRLDPQNIDADDPLEDSDSDDSDSDDDTALLMAELNKIRQEKAEEQQEQEEERRVEDEQIRMENILTGNPLLKERYTDSTGKSDLRVKRRWDDDVVFKNCSRAEPDKQEKNFINDAIRSTFHRKFMDKYIK</sequence>
<dbReference type="GO" id="GO:0045292">
    <property type="term" value="P:mRNA cis splicing, via spliceosome"/>
    <property type="evidence" value="ECO:0007669"/>
    <property type="project" value="TreeGrafter"/>
</dbReference>
<gene>
    <name evidence="5" type="ORF">TCAL_02953</name>
</gene>
<dbReference type="InterPro" id="IPR006973">
    <property type="entry name" value="Cwf_Cwc_15"/>
</dbReference>
<evidence type="ECO:0000256" key="2">
    <source>
        <dbReference type="ARBA" id="ARBA00022664"/>
    </source>
</evidence>
<organism evidence="5 6">
    <name type="scientific">Tigriopus californicus</name>
    <name type="common">Marine copepod</name>
    <dbReference type="NCBI Taxonomy" id="6832"/>
    <lineage>
        <taxon>Eukaryota</taxon>
        <taxon>Metazoa</taxon>
        <taxon>Ecdysozoa</taxon>
        <taxon>Arthropoda</taxon>
        <taxon>Crustacea</taxon>
        <taxon>Multicrustacea</taxon>
        <taxon>Hexanauplia</taxon>
        <taxon>Copepoda</taxon>
        <taxon>Harpacticoida</taxon>
        <taxon>Harpacticidae</taxon>
        <taxon>Tigriopus</taxon>
    </lineage>
</organism>
<evidence type="ECO:0000256" key="4">
    <source>
        <dbReference type="SAM" id="MobiDB-lite"/>
    </source>
</evidence>
<evidence type="ECO:0000313" key="5">
    <source>
        <dbReference type="EMBL" id="TRY67149.1"/>
    </source>
</evidence>
<dbReference type="GO" id="GO:0071013">
    <property type="term" value="C:catalytic step 2 spliceosome"/>
    <property type="evidence" value="ECO:0007669"/>
    <property type="project" value="TreeGrafter"/>
</dbReference>